<dbReference type="Gene3D" id="3.40.50.2300">
    <property type="match status" value="1"/>
</dbReference>
<evidence type="ECO:0000259" key="10">
    <source>
        <dbReference type="PROSITE" id="PS50110"/>
    </source>
</evidence>
<dbReference type="InterPro" id="IPR001789">
    <property type="entry name" value="Sig_transdc_resp-reg_receiver"/>
</dbReference>
<reference evidence="12" key="1">
    <citation type="submission" date="2018-10" db="EMBL/GenBank/DDBJ databases">
        <title>Schaedlerella arabinophila gen. nov. sp. nov., isolated from the mouse intestinal tract and comparative analysis with the genome of the closely related altered Schaedler flora strain ASF502.</title>
        <authorList>
            <person name="Miyake S."/>
            <person name="Soh M."/>
            <person name="Seedorf H."/>
        </authorList>
    </citation>
    <scope>NUCLEOTIDE SEQUENCE [LARGE SCALE GENOMIC DNA]</scope>
    <source>
        <strain evidence="12">DSM 106076</strain>
    </source>
</reference>
<feature type="domain" description="Response regulatory" evidence="10">
    <location>
        <begin position="5"/>
        <end position="117"/>
    </location>
</feature>
<evidence type="ECO:0000313" key="13">
    <source>
        <dbReference type="Proteomes" id="UP000274920"/>
    </source>
</evidence>
<dbReference type="SMART" id="SM00448">
    <property type="entry name" value="REC"/>
    <property type="match status" value="1"/>
</dbReference>
<dbReference type="PANTHER" id="PTHR48111">
    <property type="entry name" value="REGULATOR OF RPOS"/>
    <property type="match status" value="1"/>
</dbReference>
<keyword evidence="5 9" id="KW-0238">DNA-binding</keyword>
<feature type="modified residue" description="4-aspartylphosphate" evidence="8">
    <location>
        <position position="53"/>
    </location>
</feature>
<keyword evidence="6" id="KW-0804">Transcription</keyword>
<dbReference type="EMBL" id="RHJS01000002">
    <property type="protein sequence ID" value="RRK34991.1"/>
    <property type="molecule type" value="Genomic_DNA"/>
</dbReference>
<dbReference type="GO" id="GO:0000156">
    <property type="term" value="F:phosphorelay response regulator activity"/>
    <property type="evidence" value="ECO:0007669"/>
    <property type="project" value="TreeGrafter"/>
</dbReference>
<keyword evidence="13" id="KW-1185">Reference proteome</keyword>
<evidence type="ECO:0000256" key="3">
    <source>
        <dbReference type="ARBA" id="ARBA00023012"/>
    </source>
</evidence>
<dbReference type="InterPro" id="IPR039420">
    <property type="entry name" value="WalR-like"/>
</dbReference>
<feature type="domain" description="OmpR/PhoB-type" evidence="11">
    <location>
        <begin position="127"/>
        <end position="225"/>
    </location>
</feature>
<comment type="caution">
    <text evidence="12">The sequence shown here is derived from an EMBL/GenBank/DDBJ whole genome shotgun (WGS) entry which is preliminary data.</text>
</comment>
<evidence type="ECO:0000256" key="5">
    <source>
        <dbReference type="ARBA" id="ARBA00023125"/>
    </source>
</evidence>
<dbReference type="GO" id="GO:0000976">
    <property type="term" value="F:transcription cis-regulatory region binding"/>
    <property type="evidence" value="ECO:0007669"/>
    <property type="project" value="TreeGrafter"/>
</dbReference>
<evidence type="ECO:0000259" key="11">
    <source>
        <dbReference type="PROSITE" id="PS51755"/>
    </source>
</evidence>
<dbReference type="AlphaFoldDB" id="A0A3R8L297"/>
<evidence type="ECO:0000313" key="12">
    <source>
        <dbReference type="EMBL" id="RRK34991.1"/>
    </source>
</evidence>
<dbReference type="PANTHER" id="PTHR48111:SF2">
    <property type="entry name" value="RESPONSE REGULATOR SAER"/>
    <property type="match status" value="1"/>
</dbReference>
<name>A0A3R8L297_9FIRM</name>
<dbReference type="PROSITE" id="PS50110">
    <property type="entry name" value="RESPONSE_REGULATORY"/>
    <property type="match status" value="1"/>
</dbReference>
<accession>A0A3R8L297</accession>
<dbReference type="FunFam" id="1.10.10.10:FF:000018">
    <property type="entry name" value="DNA-binding response regulator ResD"/>
    <property type="match status" value="1"/>
</dbReference>
<dbReference type="PROSITE" id="PS51755">
    <property type="entry name" value="OMPR_PHOB"/>
    <property type="match status" value="1"/>
</dbReference>
<keyword evidence="2 8" id="KW-0597">Phosphoprotein</keyword>
<evidence type="ECO:0000256" key="9">
    <source>
        <dbReference type="PROSITE-ProRule" id="PRU01091"/>
    </source>
</evidence>
<evidence type="ECO:0000256" key="4">
    <source>
        <dbReference type="ARBA" id="ARBA00023015"/>
    </source>
</evidence>
<evidence type="ECO:0000256" key="7">
    <source>
        <dbReference type="ARBA" id="ARBA00024867"/>
    </source>
</evidence>
<comment type="function">
    <text evidence="7">May play the central regulatory role in sporulation. It may be an element of the effector pathway responsible for the activation of sporulation genes in response to nutritional stress. Spo0A may act in concert with spo0H (a sigma factor) to control the expression of some genes that are critical to the sporulation process.</text>
</comment>
<gene>
    <name evidence="12" type="ORF">EBB54_29400</name>
</gene>
<dbReference type="SMART" id="SM00862">
    <property type="entry name" value="Trans_reg_C"/>
    <property type="match status" value="1"/>
</dbReference>
<dbReference type="InterPro" id="IPR036388">
    <property type="entry name" value="WH-like_DNA-bd_sf"/>
</dbReference>
<proteinExistence type="predicted"/>
<dbReference type="SUPFAM" id="SSF52172">
    <property type="entry name" value="CheY-like"/>
    <property type="match status" value="1"/>
</dbReference>
<dbReference type="CDD" id="cd17574">
    <property type="entry name" value="REC_OmpR"/>
    <property type="match status" value="1"/>
</dbReference>
<dbReference type="InterPro" id="IPR011006">
    <property type="entry name" value="CheY-like_superfamily"/>
</dbReference>
<keyword evidence="4" id="KW-0805">Transcription regulation</keyword>
<evidence type="ECO:0000256" key="8">
    <source>
        <dbReference type="PROSITE-ProRule" id="PRU00169"/>
    </source>
</evidence>
<evidence type="ECO:0000256" key="2">
    <source>
        <dbReference type="ARBA" id="ARBA00022553"/>
    </source>
</evidence>
<evidence type="ECO:0000256" key="6">
    <source>
        <dbReference type="ARBA" id="ARBA00023163"/>
    </source>
</evidence>
<dbReference type="Gene3D" id="1.10.10.10">
    <property type="entry name" value="Winged helix-like DNA-binding domain superfamily/Winged helix DNA-binding domain"/>
    <property type="match status" value="1"/>
</dbReference>
<feature type="DNA-binding region" description="OmpR/PhoB-type" evidence="9">
    <location>
        <begin position="127"/>
        <end position="225"/>
    </location>
</feature>
<protein>
    <recommendedName>
        <fullName evidence="1">Stage 0 sporulation protein A homolog</fullName>
    </recommendedName>
</protein>
<dbReference type="RefSeq" id="WP_125130290.1">
    <property type="nucleotide sequence ID" value="NZ_RHJS01000002.1"/>
</dbReference>
<keyword evidence="3" id="KW-0902">Two-component regulatory system</keyword>
<sequence>MERYKILIVDDEQGIVTMLKDYFQFHGYLVNTAMSGTEALKEINSKPDIILLDINMPGMDGLEVCRTIRDHVACPIIFLTARIEEMDAIIGFQSGGDDYVVKPFKLGELGARVEAHLRRESRGGSGFSAKFFENLTINYDKRQVSYQDKVIPFTKKEFDIIELLTRNPGQVFDKERIYEVIWGYDSEGNSSIIVEHMRRIRKKFMEYTEKTYIETVWGIGYKWEN</sequence>
<dbReference type="CDD" id="cd00383">
    <property type="entry name" value="trans_reg_C"/>
    <property type="match status" value="1"/>
</dbReference>
<dbReference type="GO" id="GO:0005829">
    <property type="term" value="C:cytosol"/>
    <property type="evidence" value="ECO:0007669"/>
    <property type="project" value="TreeGrafter"/>
</dbReference>
<dbReference type="GO" id="GO:0006355">
    <property type="term" value="P:regulation of DNA-templated transcription"/>
    <property type="evidence" value="ECO:0007669"/>
    <property type="project" value="InterPro"/>
</dbReference>
<dbReference type="InterPro" id="IPR001867">
    <property type="entry name" value="OmpR/PhoB-type_DNA-bd"/>
</dbReference>
<dbReference type="Gene3D" id="6.10.250.690">
    <property type="match status" value="1"/>
</dbReference>
<dbReference type="Pfam" id="PF00072">
    <property type="entry name" value="Response_reg"/>
    <property type="match status" value="1"/>
</dbReference>
<dbReference type="FunFam" id="3.40.50.2300:FF:000001">
    <property type="entry name" value="DNA-binding response regulator PhoB"/>
    <property type="match status" value="1"/>
</dbReference>
<dbReference type="Proteomes" id="UP000274920">
    <property type="component" value="Unassembled WGS sequence"/>
</dbReference>
<evidence type="ECO:0000256" key="1">
    <source>
        <dbReference type="ARBA" id="ARBA00018672"/>
    </source>
</evidence>
<dbReference type="Pfam" id="PF00486">
    <property type="entry name" value="Trans_reg_C"/>
    <property type="match status" value="1"/>
</dbReference>
<dbReference type="GO" id="GO:0032993">
    <property type="term" value="C:protein-DNA complex"/>
    <property type="evidence" value="ECO:0007669"/>
    <property type="project" value="TreeGrafter"/>
</dbReference>
<organism evidence="12 13">
    <name type="scientific">Schaedlerella arabinosiphila</name>
    <dbReference type="NCBI Taxonomy" id="2044587"/>
    <lineage>
        <taxon>Bacteria</taxon>
        <taxon>Bacillati</taxon>
        <taxon>Bacillota</taxon>
        <taxon>Clostridia</taxon>
        <taxon>Lachnospirales</taxon>
        <taxon>Lachnospiraceae</taxon>
        <taxon>Schaedlerella</taxon>
    </lineage>
</organism>